<dbReference type="Pfam" id="PF13845">
    <property type="entry name" value="Septum_form"/>
    <property type="match status" value="1"/>
</dbReference>
<keyword evidence="1" id="KW-0812">Transmembrane</keyword>
<dbReference type="Pfam" id="PF13828">
    <property type="entry name" value="DUF4190"/>
    <property type="match status" value="1"/>
</dbReference>
<keyword evidence="5" id="KW-1185">Reference proteome</keyword>
<evidence type="ECO:0000313" key="4">
    <source>
        <dbReference type="EMBL" id="MBE1575965.1"/>
    </source>
</evidence>
<evidence type="ECO:0000313" key="5">
    <source>
        <dbReference type="Proteomes" id="UP000656548"/>
    </source>
</evidence>
<evidence type="ECO:0000259" key="2">
    <source>
        <dbReference type="Pfam" id="PF13828"/>
    </source>
</evidence>
<feature type="domain" description="Septum formation-related" evidence="3">
    <location>
        <begin position="128"/>
        <end position="227"/>
    </location>
</feature>
<organism evidence="4 5">
    <name type="scientific">Amycolatopsis roodepoortensis</name>
    <dbReference type="NCBI Taxonomy" id="700274"/>
    <lineage>
        <taxon>Bacteria</taxon>
        <taxon>Bacillati</taxon>
        <taxon>Actinomycetota</taxon>
        <taxon>Actinomycetes</taxon>
        <taxon>Pseudonocardiales</taxon>
        <taxon>Pseudonocardiaceae</taxon>
        <taxon>Amycolatopsis</taxon>
    </lineage>
</organism>
<gene>
    <name evidence="4" type="ORF">H4W30_003012</name>
</gene>
<accession>A0ABR9L6P9</accession>
<feature type="transmembrane region" description="Helical" evidence="1">
    <location>
        <begin position="73"/>
        <end position="92"/>
    </location>
</feature>
<feature type="transmembrane region" description="Helical" evidence="1">
    <location>
        <begin position="33"/>
        <end position="61"/>
    </location>
</feature>
<protein>
    <recommendedName>
        <fullName evidence="6">Septum formation-related domain-containing protein</fullName>
    </recommendedName>
</protein>
<feature type="domain" description="DUF4190" evidence="2">
    <location>
        <begin position="33"/>
        <end position="91"/>
    </location>
</feature>
<evidence type="ECO:0000259" key="3">
    <source>
        <dbReference type="Pfam" id="PF13845"/>
    </source>
</evidence>
<dbReference type="InterPro" id="IPR025241">
    <property type="entry name" value="DUF4190"/>
</dbReference>
<name>A0ABR9L6P9_9PSEU</name>
<sequence length="245" mass="25298">MYEPQGPGTPIAQPYGYAYPPGPPPQRPKTSGLAIAALVLGLAGCLLLPLLPAFILGIMALSQTGPGKQQGRGLAIGGLAAAAFWTIGWIALAKNTMGDLDRHTASPPSASCATPPAGHANICTLKPGDCLQQPMAAVTSVELAVCESPHTTEVFGAFTAADGPWPSGGEMKAEALEHCQRIAAKNVDLPRLNAEGVYTTLGYLKPEREPWEGGVRTIFCTIYSPDSQLTGSALVPGADLSIPTG</sequence>
<dbReference type="Proteomes" id="UP000656548">
    <property type="component" value="Unassembled WGS sequence"/>
</dbReference>
<dbReference type="RefSeq" id="WP_192743362.1">
    <property type="nucleotide sequence ID" value="NZ_JADBEJ010000004.1"/>
</dbReference>
<evidence type="ECO:0000256" key="1">
    <source>
        <dbReference type="SAM" id="Phobius"/>
    </source>
</evidence>
<evidence type="ECO:0008006" key="6">
    <source>
        <dbReference type="Google" id="ProtNLM"/>
    </source>
</evidence>
<proteinExistence type="predicted"/>
<comment type="caution">
    <text evidence="4">The sequence shown here is derived from an EMBL/GenBank/DDBJ whole genome shotgun (WGS) entry which is preliminary data.</text>
</comment>
<dbReference type="InterPro" id="IPR026004">
    <property type="entry name" value="Septum_form"/>
</dbReference>
<dbReference type="EMBL" id="JADBEJ010000004">
    <property type="protein sequence ID" value="MBE1575965.1"/>
    <property type="molecule type" value="Genomic_DNA"/>
</dbReference>
<keyword evidence="1" id="KW-1133">Transmembrane helix</keyword>
<reference evidence="4 5" key="1">
    <citation type="submission" date="2020-10" db="EMBL/GenBank/DDBJ databases">
        <title>Sequencing the genomes of 1000 actinobacteria strains.</title>
        <authorList>
            <person name="Klenk H.-P."/>
        </authorList>
    </citation>
    <scope>NUCLEOTIDE SEQUENCE [LARGE SCALE GENOMIC DNA]</scope>
    <source>
        <strain evidence="4 5">DSM 46661</strain>
    </source>
</reference>
<keyword evidence="1" id="KW-0472">Membrane</keyword>